<organism evidence="1 2">
    <name type="scientific">Marchantia polymorpha</name>
    <name type="common">Common liverwort</name>
    <name type="synonym">Marchantia aquatica</name>
    <dbReference type="NCBI Taxonomy" id="3197"/>
    <lineage>
        <taxon>Eukaryota</taxon>
        <taxon>Viridiplantae</taxon>
        <taxon>Streptophyta</taxon>
        <taxon>Embryophyta</taxon>
        <taxon>Marchantiophyta</taxon>
        <taxon>Marchantiopsida</taxon>
        <taxon>Marchantiidae</taxon>
        <taxon>Marchantiales</taxon>
        <taxon>Marchantiaceae</taxon>
        <taxon>Marchantia</taxon>
    </lineage>
</organism>
<dbReference type="Proteomes" id="UP000244005">
    <property type="component" value="Unassembled WGS sequence"/>
</dbReference>
<protein>
    <submittedName>
        <fullName evidence="1">Uncharacterized protein</fullName>
    </submittedName>
</protein>
<dbReference type="EMBL" id="KZ772709">
    <property type="protein sequence ID" value="PTQ40930.1"/>
    <property type="molecule type" value="Genomic_DNA"/>
</dbReference>
<gene>
    <name evidence="1" type="ORF">MARPO_0037s0103</name>
</gene>
<proteinExistence type="predicted"/>
<name>A0A2R6X499_MARPO</name>
<evidence type="ECO:0000313" key="2">
    <source>
        <dbReference type="Proteomes" id="UP000244005"/>
    </source>
</evidence>
<reference evidence="2" key="1">
    <citation type="journal article" date="2017" name="Cell">
        <title>Insights into land plant evolution garnered from the Marchantia polymorpha genome.</title>
        <authorList>
            <person name="Bowman J.L."/>
            <person name="Kohchi T."/>
            <person name="Yamato K.T."/>
            <person name="Jenkins J."/>
            <person name="Shu S."/>
            <person name="Ishizaki K."/>
            <person name="Yamaoka S."/>
            <person name="Nishihama R."/>
            <person name="Nakamura Y."/>
            <person name="Berger F."/>
            <person name="Adam C."/>
            <person name="Aki S.S."/>
            <person name="Althoff F."/>
            <person name="Araki T."/>
            <person name="Arteaga-Vazquez M.A."/>
            <person name="Balasubrmanian S."/>
            <person name="Barry K."/>
            <person name="Bauer D."/>
            <person name="Boehm C.R."/>
            <person name="Briginshaw L."/>
            <person name="Caballero-Perez J."/>
            <person name="Catarino B."/>
            <person name="Chen F."/>
            <person name="Chiyoda S."/>
            <person name="Chovatia M."/>
            <person name="Davies K.M."/>
            <person name="Delmans M."/>
            <person name="Demura T."/>
            <person name="Dierschke T."/>
            <person name="Dolan L."/>
            <person name="Dorantes-Acosta A.E."/>
            <person name="Eklund D.M."/>
            <person name="Florent S.N."/>
            <person name="Flores-Sandoval E."/>
            <person name="Fujiyama A."/>
            <person name="Fukuzawa H."/>
            <person name="Galik B."/>
            <person name="Grimanelli D."/>
            <person name="Grimwood J."/>
            <person name="Grossniklaus U."/>
            <person name="Hamada T."/>
            <person name="Haseloff J."/>
            <person name="Hetherington A.J."/>
            <person name="Higo A."/>
            <person name="Hirakawa Y."/>
            <person name="Hundley H.N."/>
            <person name="Ikeda Y."/>
            <person name="Inoue K."/>
            <person name="Inoue S.I."/>
            <person name="Ishida S."/>
            <person name="Jia Q."/>
            <person name="Kakita M."/>
            <person name="Kanazawa T."/>
            <person name="Kawai Y."/>
            <person name="Kawashima T."/>
            <person name="Kennedy M."/>
            <person name="Kinose K."/>
            <person name="Kinoshita T."/>
            <person name="Kohara Y."/>
            <person name="Koide E."/>
            <person name="Komatsu K."/>
            <person name="Kopischke S."/>
            <person name="Kubo M."/>
            <person name="Kyozuka J."/>
            <person name="Lagercrantz U."/>
            <person name="Lin S.S."/>
            <person name="Lindquist E."/>
            <person name="Lipzen A.M."/>
            <person name="Lu C.W."/>
            <person name="De Luna E."/>
            <person name="Martienssen R.A."/>
            <person name="Minamino N."/>
            <person name="Mizutani M."/>
            <person name="Mizutani M."/>
            <person name="Mochizuki N."/>
            <person name="Monte I."/>
            <person name="Mosher R."/>
            <person name="Nagasaki H."/>
            <person name="Nakagami H."/>
            <person name="Naramoto S."/>
            <person name="Nishitani K."/>
            <person name="Ohtani M."/>
            <person name="Okamoto T."/>
            <person name="Okumura M."/>
            <person name="Phillips J."/>
            <person name="Pollak B."/>
            <person name="Reinders A."/>
            <person name="Rovekamp M."/>
            <person name="Sano R."/>
            <person name="Sawa S."/>
            <person name="Schmid M.W."/>
            <person name="Shirakawa M."/>
            <person name="Solano R."/>
            <person name="Spunde A."/>
            <person name="Suetsugu N."/>
            <person name="Sugano S."/>
            <person name="Sugiyama A."/>
            <person name="Sun R."/>
            <person name="Suzuki Y."/>
            <person name="Takenaka M."/>
            <person name="Takezawa D."/>
            <person name="Tomogane H."/>
            <person name="Tsuzuki M."/>
            <person name="Ueda T."/>
            <person name="Umeda M."/>
            <person name="Ward J.M."/>
            <person name="Watanabe Y."/>
            <person name="Yazaki K."/>
            <person name="Yokoyama R."/>
            <person name="Yoshitake Y."/>
            <person name="Yotsui I."/>
            <person name="Zachgo S."/>
            <person name="Schmutz J."/>
        </authorList>
    </citation>
    <scope>NUCLEOTIDE SEQUENCE [LARGE SCALE GENOMIC DNA]</scope>
    <source>
        <strain evidence="2">Tak-1</strain>
    </source>
</reference>
<sequence length="44" mass="4848">METSTFMSGLSDLSTELCDFFRLNVVDLVRCLSTDYGSTATCCD</sequence>
<keyword evidence="2" id="KW-1185">Reference proteome</keyword>
<dbReference type="Gramene" id="Mp3g10930.1">
    <property type="protein sequence ID" value="Mp3g10930.1.cds"/>
    <property type="gene ID" value="Mp3g10930"/>
</dbReference>
<dbReference type="AlphaFoldDB" id="A0A2R6X499"/>
<accession>A0A2R6X499</accession>
<evidence type="ECO:0000313" key="1">
    <source>
        <dbReference type="EMBL" id="PTQ40930.1"/>
    </source>
</evidence>